<dbReference type="GO" id="GO:0004521">
    <property type="term" value="F:RNA endonuclease activity"/>
    <property type="evidence" value="ECO:0007669"/>
    <property type="project" value="TreeGrafter"/>
</dbReference>
<name>A0A1G2NCY2_9BACT</name>
<dbReference type="Proteomes" id="UP000177797">
    <property type="component" value="Unassembled WGS sequence"/>
</dbReference>
<dbReference type="Pfam" id="PF02452">
    <property type="entry name" value="PemK_toxin"/>
    <property type="match status" value="1"/>
</dbReference>
<dbReference type="InterPro" id="IPR003477">
    <property type="entry name" value="PemK-like"/>
</dbReference>
<dbReference type="AlphaFoldDB" id="A0A1G2NCY2"/>
<dbReference type="GO" id="GO:0016075">
    <property type="term" value="P:rRNA catabolic process"/>
    <property type="evidence" value="ECO:0007669"/>
    <property type="project" value="TreeGrafter"/>
</dbReference>
<reference evidence="1 2" key="1">
    <citation type="journal article" date="2016" name="Nat. Commun.">
        <title>Thousands of microbial genomes shed light on interconnected biogeochemical processes in an aquifer system.</title>
        <authorList>
            <person name="Anantharaman K."/>
            <person name="Brown C.T."/>
            <person name="Hug L.A."/>
            <person name="Sharon I."/>
            <person name="Castelle C.J."/>
            <person name="Probst A.J."/>
            <person name="Thomas B.C."/>
            <person name="Singh A."/>
            <person name="Wilkins M.J."/>
            <person name="Karaoz U."/>
            <person name="Brodie E.L."/>
            <person name="Williams K.H."/>
            <person name="Hubbard S.S."/>
            <person name="Banfield J.F."/>
        </authorList>
    </citation>
    <scope>NUCLEOTIDE SEQUENCE [LARGE SCALE GENOMIC DNA]</scope>
</reference>
<dbReference type="SUPFAM" id="SSF50118">
    <property type="entry name" value="Cell growth inhibitor/plasmid maintenance toxic component"/>
    <property type="match status" value="1"/>
</dbReference>
<accession>A0A1G2NCY2</accession>
<organism evidence="1 2">
    <name type="scientific">Candidatus Taylorbacteria bacterium RIFCSPLOWO2_01_FULL_48_100</name>
    <dbReference type="NCBI Taxonomy" id="1802322"/>
    <lineage>
        <taxon>Bacteria</taxon>
        <taxon>Candidatus Tayloriibacteriota</taxon>
    </lineage>
</organism>
<dbReference type="EMBL" id="MHSA01000021">
    <property type="protein sequence ID" value="OHA33926.1"/>
    <property type="molecule type" value="Genomic_DNA"/>
</dbReference>
<dbReference type="GO" id="GO:0003677">
    <property type="term" value="F:DNA binding"/>
    <property type="evidence" value="ECO:0007669"/>
    <property type="project" value="InterPro"/>
</dbReference>
<dbReference type="GO" id="GO:0006402">
    <property type="term" value="P:mRNA catabolic process"/>
    <property type="evidence" value="ECO:0007669"/>
    <property type="project" value="TreeGrafter"/>
</dbReference>
<protein>
    <submittedName>
        <fullName evidence="1">Uncharacterized protein</fullName>
    </submittedName>
</protein>
<dbReference type="InterPro" id="IPR011067">
    <property type="entry name" value="Plasmid_toxin/cell-grow_inhib"/>
</dbReference>
<sequence length="138" mass="16007">MRGVLLWYNFRMQKDFDGWNGEKKRAHEESPRLYTVREIWWCRFGVNIGTEQDGSGKLFLRPAIIVRGFGSETCVVVPLTTSTKKHTLRIPIGRVQGKEATALLSQIRVIDTRRLIEKIGFLERGVFTNIRKAVRKLF</sequence>
<evidence type="ECO:0000313" key="1">
    <source>
        <dbReference type="EMBL" id="OHA33926.1"/>
    </source>
</evidence>
<evidence type="ECO:0000313" key="2">
    <source>
        <dbReference type="Proteomes" id="UP000177797"/>
    </source>
</evidence>
<dbReference type="Gene3D" id="2.30.30.110">
    <property type="match status" value="1"/>
</dbReference>
<comment type="caution">
    <text evidence="1">The sequence shown here is derived from an EMBL/GenBank/DDBJ whole genome shotgun (WGS) entry which is preliminary data.</text>
</comment>
<dbReference type="PANTHER" id="PTHR33988:SF2">
    <property type="entry name" value="ENDORIBONUCLEASE MAZF"/>
    <property type="match status" value="1"/>
</dbReference>
<dbReference type="PANTHER" id="PTHR33988">
    <property type="entry name" value="ENDORIBONUCLEASE MAZF-RELATED"/>
    <property type="match status" value="1"/>
</dbReference>
<gene>
    <name evidence="1" type="ORF">A2938_02800</name>
</gene>
<proteinExistence type="predicted"/>